<evidence type="ECO:0000313" key="3">
    <source>
        <dbReference type="Proteomes" id="UP000280307"/>
    </source>
</evidence>
<dbReference type="EMBL" id="RSAS01000586">
    <property type="protein sequence ID" value="RRR69782.1"/>
    <property type="molecule type" value="Genomic_DNA"/>
</dbReference>
<dbReference type="Pfam" id="PF04020">
    <property type="entry name" value="Phage_holin_4_2"/>
    <property type="match status" value="1"/>
</dbReference>
<keyword evidence="1" id="KW-1133">Transmembrane helix</keyword>
<dbReference type="PANTHER" id="PTHR37309">
    <property type="entry name" value="SLR0284 PROTEIN"/>
    <property type="match status" value="1"/>
</dbReference>
<dbReference type="AlphaFoldDB" id="A0A426TWD8"/>
<dbReference type="PANTHER" id="PTHR37309:SF1">
    <property type="entry name" value="SLR0284 PROTEIN"/>
    <property type="match status" value="1"/>
</dbReference>
<sequence length="115" mass="12429">MLNLLITWVITALSLLLITRLNVGITVDNFGTALVAAIVIGLVNALIGPVLHFVAFPLTFITLGLFALLINGLLFWVAAKLVPGFHLRDGYWSALIGSILLSIINALFFWLLGIS</sequence>
<comment type="caution">
    <text evidence="2">The sequence shown here is derived from an EMBL/GenBank/DDBJ whole genome shotgun (WGS) entry which is preliminary data.</text>
</comment>
<feature type="transmembrane region" description="Helical" evidence="1">
    <location>
        <begin position="58"/>
        <end position="79"/>
    </location>
</feature>
<reference evidence="2 3" key="1">
    <citation type="submission" date="2018-12" db="EMBL/GenBank/DDBJ databases">
        <title>Genome Sequence of Candidatus Viridilinea halotolerans isolated from saline sulfide-rich spring.</title>
        <authorList>
            <person name="Grouzdev D.S."/>
            <person name="Burganskaya E.I."/>
            <person name="Krutkina M.S."/>
            <person name="Sukhacheva M.V."/>
            <person name="Gorlenko V.M."/>
        </authorList>
    </citation>
    <scope>NUCLEOTIDE SEQUENCE [LARGE SCALE GENOMIC DNA]</scope>
    <source>
        <strain evidence="2">Chok-6</strain>
    </source>
</reference>
<evidence type="ECO:0000256" key="1">
    <source>
        <dbReference type="SAM" id="Phobius"/>
    </source>
</evidence>
<gene>
    <name evidence="2" type="ORF">EI684_14660</name>
</gene>
<accession>A0A426TWD8</accession>
<keyword evidence="1" id="KW-0812">Transmembrane</keyword>
<proteinExistence type="predicted"/>
<feature type="transmembrane region" description="Helical" evidence="1">
    <location>
        <begin position="30"/>
        <end position="51"/>
    </location>
</feature>
<name>A0A426TWD8_9CHLR</name>
<feature type="transmembrane region" description="Helical" evidence="1">
    <location>
        <begin position="91"/>
        <end position="112"/>
    </location>
</feature>
<evidence type="ECO:0000313" key="2">
    <source>
        <dbReference type="EMBL" id="RRR69782.1"/>
    </source>
</evidence>
<organism evidence="2 3">
    <name type="scientific">Candidatus Viridilinea halotolerans</name>
    <dbReference type="NCBI Taxonomy" id="2491704"/>
    <lineage>
        <taxon>Bacteria</taxon>
        <taxon>Bacillati</taxon>
        <taxon>Chloroflexota</taxon>
        <taxon>Chloroflexia</taxon>
        <taxon>Chloroflexales</taxon>
        <taxon>Chloroflexineae</taxon>
        <taxon>Oscillochloridaceae</taxon>
        <taxon>Candidatus Viridilinea</taxon>
    </lineage>
</organism>
<dbReference type="Proteomes" id="UP000280307">
    <property type="component" value="Unassembled WGS sequence"/>
</dbReference>
<dbReference type="InterPro" id="IPR007165">
    <property type="entry name" value="Phage_holin_4_2"/>
</dbReference>
<keyword evidence="1" id="KW-0472">Membrane</keyword>
<protein>
    <submittedName>
        <fullName evidence="2">Phage holin family protein</fullName>
    </submittedName>
</protein>